<dbReference type="Proteomes" id="UP001299608">
    <property type="component" value="Unassembled WGS sequence"/>
</dbReference>
<accession>A0AAW5C0V1</accession>
<sequence length="142" mass="15682">MVNGKVYSWEDITINVPGLDSIAITEISYDFEQEAELIYRTGGSPCGYGTGNKKNTVKLVVGREDYNTILAWAKKRGKRLSRLPLDKITISYANEDQDTVTDVLRKIILNKHSFSAKQGDKETTVSMDGFAVGGGKLNGVEF</sequence>
<dbReference type="RefSeq" id="WP_238053567.1">
    <property type="nucleotide sequence ID" value="NZ_JAKNGE010000011.1"/>
</dbReference>
<protein>
    <recommendedName>
        <fullName evidence="3">Terminase</fullName>
    </recommendedName>
</protein>
<gene>
    <name evidence="1" type="ORF">L0N08_10665</name>
</gene>
<evidence type="ECO:0000313" key="2">
    <source>
        <dbReference type="Proteomes" id="UP001299608"/>
    </source>
</evidence>
<proteinExistence type="predicted"/>
<dbReference type="AlphaFoldDB" id="A0AAW5C0V1"/>
<name>A0AAW5C0V1_9FIRM</name>
<evidence type="ECO:0008006" key="3">
    <source>
        <dbReference type="Google" id="ProtNLM"/>
    </source>
</evidence>
<reference evidence="1" key="1">
    <citation type="submission" date="2022-01" db="EMBL/GenBank/DDBJ databases">
        <title>Collection of gut derived symbiotic bacterial strains cultured from healthy donors.</title>
        <authorList>
            <person name="Lin H."/>
            <person name="Kohout C."/>
            <person name="Waligurski E."/>
            <person name="Pamer E.G."/>
        </authorList>
    </citation>
    <scope>NUCLEOTIDE SEQUENCE</scope>
    <source>
        <strain evidence="1">DFI.6.55</strain>
    </source>
</reference>
<evidence type="ECO:0000313" key="1">
    <source>
        <dbReference type="EMBL" id="MCG4745874.1"/>
    </source>
</evidence>
<dbReference type="EMBL" id="JAKNGE010000011">
    <property type="protein sequence ID" value="MCG4745874.1"/>
    <property type="molecule type" value="Genomic_DNA"/>
</dbReference>
<comment type="caution">
    <text evidence="1">The sequence shown here is derived from an EMBL/GenBank/DDBJ whole genome shotgun (WGS) entry which is preliminary data.</text>
</comment>
<organism evidence="1 2">
    <name type="scientific">Enterocloster aldenensis</name>
    <dbReference type="NCBI Taxonomy" id="358742"/>
    <lineage>
        <taxon>Bacteria</taxon>
        <taxon>Bacillati</taxon>
        <taxon>Bacillota</taxon>
        <taxon>Clostridia</taxon>
        <taxon>Lachnospirales</taxon>
        <taxon>Lachnospiraceae</taxon>
        <taxon>Enterocloster</taxon>
    </lineage>
</organism>